<dbReference type="AlphaFoldDB" id="A0A7R9MNA3"/>
<protein>
    <submittedName>
        <fullName evidence="1">Uncharacterized protein</fullName>
    </submittedName>
</protein>
<evidence type="ECO:0000313" key="2">
    <source>
        <dbReference type="Proteomes" id="UP000728032"/>
    </source>
</evidence>
<gene>
    <name evidence="1" type="ORF">ONB1V03_LOCUS20025</name>
</gene>
<keyword evidence="2" id="KW-1185">Reference proteome</keyword>
<reference evidence="1" key="1">
    <citation type="submission" date="2020-11" db="EMBL/GenBank/DDBJ databases">
        <authorList>
            <person name="Tran Van P."/>
        </authorList>
    </citation>
    <scope>NUCLEOTIDE SEQUENCE</scope>
</reference>
<dbReference type="EMBL" id="OC947491">
    <property type="protein sequence ID" value="CAD7663467.1"/>
    <property type="molecule type" value="Genomic_DNA"/>
</dbReference>
<organism evidence="1">
    <name type="scientific">Oppiella nova</name>
    <dbReference type="NCBI Taxonomy" id="334625"/>
    <lineage>
        <taxon>Eukaryota</taxon>
        <taxon>Metazoa</taxon>
        <taxon>Ecdysozoa</taxon>
        <taxon>Arthropoda</taxon>
        <taxon>Chelicerata</taxon>
        <taxon>Arachnida</taxon>
        <taxon>Acari</taxon>
        <taxon>Acariformes</taxon>
        <taxon>Sarcoptiformes</taxon>
        <taxon>Oribatida</taxon>
        <taxon>Brachypylina</taxon>
        <taxon>Oppioidea</taxon>
        <taxon>Oppiidae</taxon>
        <taxon>Oppiella</taxon>
    </lineage>
</organism>
<sequence length="182" mass="21206">MLLDVNQYKSLMNEMKALKEENAITLERLERQEYSNSVFRESYVSHRESLKSAKEHASNPVVKKSNMSEYTKNRVLAIVSHRESLKSAKEHASNPVVKKSNMSEYTKNRVLAIVREELEQGEKFNHVCAAIINGLENMDPCQRWVVFYDYRDGAGFYEPVTTPLFLKVKYGAIYMEIFKFKH</sequence>
<evidence type="ECO:0000313" key="1">
    <source>
        <dbReference type="EMBL" id="CAD7663467.1"/>
    </source>
</evidence>
<accession>A0A7R9MNA3</accession>
<name>A0A7R9MNA3_9ACAR</name>
<proteinExistence type="predicted"/>
<dbReference type="EMBL" id="CAJPVJ010032666">
    <property type="protein sequence ID" value="CAG2180604.1"/>
    <property type="molecule type" value="Genomic_DNA"/>
</dbReference>
<dbReference type="Proteomes" id="UP000728032">
    <property type="component" value="Unassembled WGS sequence"/>
</dbReference>